<dbReference type="InterPro" id="IPR039319">
    <property type="entry name" value="ELF3-like"/>
</dbReference>
<evidence type="ECO:0000313" key="3">
    <source>
        <dbReference type="Proteomes" id="UP000834106"/>
    </source>
</evidence>
<dbReference type="GO" id="GO:2000028">
    <property type="term" value="P:regulation of photoperiodism, flowering"/>
    <property type="evidence" value="ECO:0007669"/>
    <property type="project" value="InterPro"/>
</dbReference>
<protein>
    <submittedName>
        <fullName evidence="2">Uncharacterized protein</fullName>
    </submittedName>
</protein>
<evidence type="ECO:0000313" key="2">
    <source>
        <dbReference type="EMBL" id="CAI9771736.1"/>
    </source>
</evidence>
<feature type="compositionally biased region" description="Polar residues" evidence="1">
    <location>
        <begin position="446"/>
        <end position="459"/>
    </location>
</feature>
<gene>
    <name evidence="2" type="ORF">FPE_LOCUS19166</name>
</gene>
<reference evidence="2" key="1">
    <citation type="submission" date="2023-05" db="EMBL/GenBank/DDBJ databases">
        <authorList>
            <person name="Huff M."/>
        </authorList>
    </citation>
    <scope>NUCLEOTIDE SEQUENCE</scope>
</reference>
<dbReference type="PANTHER" id="PTHR34281">
    <property type="entry name" value="PROTEIN EARLY FLOWERING 3"/>
    <property type="match status" value="1"/>
</dbReference>
<feature type="region of interest" description="Disordered" evidence="1">
    <location>
        <begin position="470"/>
        <end position="495"/>
    </location>
</feature>
<dbReference type="EMBL" id="OU503046">
    <property type="protein sequence ID" value="CAI9771736.1"/>
    <property type="molecule type" value="Genomic_DNA"/>
</dbReference>
<keyword evidence="3" id="KW-1185">Reference proteome</keyword>
<feature type="region of interest" description="Disordered" evidence="1">
    <location>
        <begin position="446"/>
        <end position="465"/>
    </location>
</feature>
<name>A0AAD1ZKX9_9LAMI</name>
<sequence>MKRGKDEEKIVRPMFPRLHVNDAEKGWPRAPPRNKMALYEQLSIPSQRFRLGVLSPNTTNTISHPVPSAASSIDKAVDPCKQTYASLCFEPRDDPANVIDRWEAGDIVQPLPCAEPRCSTGVHSNGALRDHSIAMDKENKSTSKRDFLSEHNTVHGVRRVMDSYEDRSRRSLQKGNMDRVESIPEHNISPDDVVRVINQKHFLKARRAIVNQQRIFAVQVFELHRLIKVQRLIAGLPHLLVEDTSYLSKPVEASPAKKLPFDYILKALPGVPKNKDDSEKPDHTVECSIENAVGKASLSPVQSGVPPSNGQPFSKNLPAPSISSNPNVGTWCYNPPHRQQWLIPVMSPSEGLVYKPYPEPEFVDPVYRPPGSTPVMGNFSTPAYGVPTPHHQYQLPFFPPAGPGSYFPPYGMPMVNPAFSGSSVEQRNPFATPDKLSAEETNFKAQHQNSFNIPSQTSESRPDVPRLRARQDGELQGSTASSPSGRLQDSRADSPVERQNAFPLFSVSRAIDIPGSSPQPPELEHPVRAIKVVPHNARSATESAARIFRIIQEEKKARFDIAGG</sequence>
<organism evidence="2 3">
    <name type="scientific">Fraxinus pennsylvanica</name>
    <dbReference type="NCBI Taxonomy" id="56036"/>
    <lineage>
        <taxon>Eukaryota</taxon>
        <taxon>Viridiplantae</taxon>
        <taxon>Streptophyta</taxon>
        <taxon>Embryophyta</taxon>
        <taxon>Tracheophyta</taxon>
        <taxon>Spermatophyta</taxon>
        <taxon>Magnoliopsida</taxon>
        <taxon>eudicotyledons</taxon>
        <taxon>Gunneridae</taxon>
        <taxon>Pentapetalae</taxon>
        <taxon>asterids</taxon>
        <taxon>lamiids</taxon>
        <taxon>Lamiales</taxon>
        <taxon>Oleaceae</taxon>
        <taxon>Oleeae</taxon>
        <taxon>Fraxinus</taxon>
    </lineage>
</organism>
<feature type="compositionally biased region" description="Polar residues" evidence="1">
    <location>
        <begin position="476"/>
        <end position="487"/>
    </location>
</feature>
<proteinExistence type="predicted"/>
<feature type="region of interest" description="Disordered" evidence="1">
    <location>
        <begin position="164"/>
        <end position="184"/>
    </location>
</feature>
<dbReference type="Proteomes" id="UP000834106">
    <property type="component" value="Chromosome 11"/>
</dbReference>
<accession>A0AAD1ZKX9</accession>
<evidence type="ECO:0000256" key="1">
    <source>
        <dbReference type="SAM" id="MobiDB-lite"/>
    </source>
</evidence>
<dbReference type="PANTHER" id="PTHR34281:SF2">
    <property type="entry name" value="PROTEIN EARLY FLOWERING 3"/>
    <property type="match status" value="1"/>
</dbReference>
<dbReference type="AlphaFoldDB" id="A0AAD1ZKX9"/>